<name>A0AAU8IDY6_9BACL</name>
<gene>
    <name evidence="2" type="ORF">ABNN70_12455</name>
</gene>
<dbReference type="AlphaFoldDB" id="A0AAU8IDY6"/>
<evidence type="ECO:0000313" key="2">
    <source>
        <dbReference type="EMBL" id="XCJ16463.1"/>
    </source>
</evidence>
<dbReference type="Pfam" id="PF00583">
    <property type="entry name" value="Acetyltransf_1"/>
    <property type="match status" value="1"/>
</dbReference>
<organism evidence="2">
    <name type="scientific">Sporolactobacillus sp. Y61</name>
    <dbReference type="NCBI Taxonomy" id="3160863"/>
    <lineage>
        <taxon>Bacteria</taxon>
        <taxon>Bacillati</taxon>
        <taxon>Bacillota</taxon>
        <taxon>Bacilli</taxon>
        <taxon>Bacillales</taxon>
        <taxon>Sporolactobacillaceae</taxon>
        <taxon>Sporolactobacillus</taxon>
    </lineage>
</organism>
<dbReference type="InterPro" id="IPR000182">
    <property type="entry name" value="GNAT_dom"/>
</dbReference>
<dbReference type="GO" id="GO:0016747">
    <property type="term" value="F:acyltransferase activity, transferring groups other than amino-acyl groups"/>
    <property type="evidence" value="ECO:0007669"/>
    <property type="project" value="InterPro"/>
</dbReference>
<dbReference type="InterPro" id="IPR016181">
    <property type="entry name" value="Acyl_CoA_acyltransferase"/>
</dbReference>
<reference evidence="2" key="1">
    <citation type="submission" date="2024-06" db="EMBL/GenBank/DDBJ databases">
        <authorList>
            <person name="Fan A."/>
            <person name="Zhang F.Y."/>
            <person name="Zhang L."/>
        </authorList>
    </citation>
    <scope>NUCLEOTIDE SEQUENCE</scope>
    <source>
        <strain evidence="2">Y61</strain>
    </source>
</reference>
<feature type="domain" description="N-acetyltransferase" evidence="1">
    <location>
        <begin position="1"/>
        <end position="153"/>
    </location>
</feature>
<evidence type="ECO:0000259" key="1">
    <source>
        <dbReference type="PROSITE" id="PS51186"/>
    </source>
</evidence>
<accession>A0AAU8IDY6</accession>
<dbReference type="EMBL" id="CP159510">
    <property type="protein sequence ID" value="XCJ16463.1"/>
    <property type="molecule type" value="Genomic_DNA"/>
</dbReference>
<dbReference type="PROSITE" id="PS51186">
    <property type="entry name" value="GNAT"/>
    <property type="match status" value="1"/>
</dbReference>
<dbReference type="SUPFAM" id="SSF55729">
    <property type="entry name" value="Acyl-CoA N-acyltransferases (Nat)"/>
    <property type="match status" value="1"/>
</dbReference>
<dbReference type="RefSeq" id="WP_353947966.1">
    <property type="nucleotide sequence ID" value="NZ_CP159510.1"/>
</dbReference>
<sequence length="153" mass="18030">MEFVPINLSKDRDVIIAFRRDSFVVSFGTAEDFHEDQYLDWLRTQIKKYPDGFVLALEDNRPVGQVELTIRECEGRTIGYVNLFYLIADKRGMGSGRLLQRYAMDFFRKHGVQEYHLRVSPTNKRAISFYYKNGMRKLKSEFDDQVIRMVGEV</sequence>
<proteinExistence type="predicted"/>
<dbReference type="Gene3D" id="3.40.630.30">
    <property type="match status" value="1"/>
</dbReference>
<protein>
    <submittedName>
        <fullName evidence="2">GNAT family N-acetyltransferase</fullName>
    </submittedName>
</protein>